<feature type="transmembrane region" description="Helical" evidence="6">
    <location>
        <begin position="289"/>
        <end position="309"/>
    </location>
</feature>
<organism evidence="7 8">
    <name type="scientific">Gluconacetobacter azotocaptans</name>
    <dbReference type="NCBI Taxonomy" id="142834"/>
    <lineage>
        <taxon>Bacteria</taxon>
        <taxon>Pseudomonadati</taxon>
        <taxon>Pseudomonadota</taxon>
        <taxon>Alphaproteobacteria</taxon>
        <taxon>Acetobacterales</taxon>
        <taxon>Acetobacteraceae</taxon>
        <taxon>Gluconacetobacter</taxon>
    </lineage>
</organism>
<evidence type="ECO:0000313" key="7">
    <source>
        <dbReference type="EMBL" id="MBB2190100.1"/>
    </source>
</evidence>
<evidence type="ECO:0000256" key="6">
    <source>
        <dbReference type="SAM" id="Phobius"/>
    </source>
</evidence>
<feature type="transmembrane region" description="Helical" evidence="6">
    <location>
        <begin position="342"/>
        <end position="361"/>
    </location>
</feature>
<dbReference type="Proteomes" id="UP000555756">
    <property type="component" value="Unassembled WGS sequence"/>
</dbReference>
<keyword evidence="8" id="KW-1185">Reference proteome</keyword>
<keyword evidence="4 6" id="KW-1133">Transmembrane helix</keyword>
<dbReference type="PIRSF" id="PIRSF006060">
    <property type="entry name" value="AA_transporter"/>
    <property type="match status" value="1"/>
</dbReference>
<evidence type="ECO:0000256" key="1">
    <source>
        <dbReference type="ARBA" id="ARBA00004651"/>
    </source>
</evidence>
<dbReference type="InterPro" id="IPR002293">
    <property type="entry name" value="AA/rel_permease1"/>
</dbReference>
<dbReference type="Pfam" id="PF13520">
    <property type="entry name" value="AA_permease_2"/>
    <property type="match status" value="1"/>
</dbReference>
<evidence type="ECO:0000256" key="3">
    <source>
        <dbReference type="ARBA" id="ARBA00022692"/>
    </source>
</evidence>
<feature type="transmembrane region" description="Helical" evidence="6">
    <location>
        <begin position="169"/>
        <end position="188"/>
    </location>
</feature>
<evidence type="ECO:0000256" key="2">
    <source>
        <dbReference type="ARBA" id="ARBA00022475"/>
    </source>
</evidence>
<dbReference type="EMBL" id="JABEQF010000005">
    <property type="protein sequence ID" value="MBB2190100.1"/>
    <property type="molecule type" value="Genomic_DNA"/>
</dbReference>
<keyword evidence="2" id="KW-1003">Cell membrane</keyword>
<dbReference type="GO" id="GO:0022857">
    <property type="term" value="F:transmembrane transporter activity"/>
    <property type="evidence" value="ECO:0007669"/>
    <property type="project" value="InterPro"/>
</dbReference>
<feature type="transmembrane region" description="Helical" evidence="6">
    <location>
        <begin position="135"/>
        <end position="157"/>
    </location>
</feature>
<proteinExistence type="predicted"/>
<dbReference type="PANTHER" id="PTHR42770">
    <property type="entry name" value="AMINO ACID TRANSPORTER-RELATED"/>
    <property type="match status" value="1"/>
</dbReference>
<comment type="subcellular location">
    <subcellularLocation>
        <location evidence="1">Cell membrane</location>
        <topology evidence="1">Multi-pass membrane protein</topology>
    </subcellularLocation>
</comment>
<feature type="transmembrane region" description="Helical" evidence="6">
    <location>
        <begin position="46"/>
        <end position="71"/>
    </location>
</feature>
<feature type="transmembrane region" description="Helical" evidence="6">
    <location>
        <begin position="405"/>
        <end position="426"/>
    </location>
</feature>
<gene>
    <name evidence="7" type="ORF">HLH34_08970</name>
</gene>
<dbReference type="RefSeq" id="WP_183119220.1">
    <property type="nucleotide sequence ID" value="NZ_JABEQF010000005.1"/>
</dbReference>
<accession>A0A7W4JSQ3</accession>
<evidence type="ECO:0000256" key="5">
    <source>
        <dbReference type="ARBA" id="ARBA00023136"/>
    </source>
</evidence>
<protein>
    <submittedName>
        <fullName evidence="7">APC family permease</fullName>
    </submittedName>
</protein>
<feature type="transmembrane region" description="Helical" evidence="6">
    <location>
        <begin position="92"/>
        <end position="115"/>
    </location>
</feature>
<dbReference type="GO" id="GO:0005886">
    <property type="term" value="C:plasma membrane"/>
    <property type="evidence" value="ECO:0007669"/>
    <property type="project" value="UniProtKB-SubCell"/>
</dbReference>
<feature type="transmembrane region" description="Helical" evidence="6">
    <location>
        <begin position="19"/>
        <end position="40"/>
    </location>
</feature>
<sequence length="480" mass="51471">MIPHTATGFVRSLRWSDGVMLAIGTPVTTFCLIGLEIGPIGAWGALAVWCVTSLVALVQNLIYAELALLLPDRSGGIGVFAHEAWRRYATPLGALAVFGYWAGWSVTLAVCGLQVGRLVQAQWFPSWTATMSLGGGAVGLPHVVAAAMILLVYVLNVRGIALVARVNRIVSVLLGLLGAVCLIGPFFVVPIDLSRLHWHFEGVGGLPLWQAFLVWSFITSWTSYGTELCATFAPEYHNPREHIRWALMVSSLIVILVAVLSCVVLPSVVGEQAIGDDPVGFYVAVVDRIIGHGLTGVFIAVICLAQFVTMNSAIAGSSRALHGLAERGLTVRQLDRLNSRGAPARAMVVDLVVNIFIVFFIANITGIIFAGNIGYILSVILALGGFMILRRHRPDQVPAICRGRIWTAIAVLLVAFNLAMLGVGFLHPAAAGYGGHTQQIVAVAILVCSLLLFFYRRGVQDSDGLRLREADALPQPGITR</sequence>
<dbReference type="InterPro" id="IPR050367">
    <property type="entry name" value="APC_superfamily"/>
</dbReference>
<reference evidence="7 8" key="1">
    <citation type="submission" date="2020-04" db="EMBL/GenBank/DDBJ databases">
        <title>Description of novel Gluconacetobacter.</title>
        <authorList>
            <person name="Sombolestani A."/>
        </authorList>
    </citation>
    <scope>NUCLEOTIDE SEQUENCE [LARGE SCALE GENOMIC DNA]</scope>
    <source>
        <strain evidence="7 8">LMG 21311</strain>
    </source>
</reference>
<keyword evidence="3 6" id="KW-0812">Transmembrane</keyword>
<comment type="caution">
    <text evidence="7">The sequence shown here is derived from an EMBL/GenBank/DDBJ whole genome shotgun (WGS) entry which is preliminary data.</text>
</comment>
<dbReference type="PANTHER" id="PTHR42770:SF7">
    <property type="entry name" value="MEMBRANE PROTEIN"/>
    <property type="match status" value="1"/>
</dbReference>
<feature type="transmembrane region" description="Helical" evidence="6">
    <location>
        <begin position="208"/>
        <end position="233"/>
    </location>
</feature>
<feature type="transmembrane region" description="Helical" evidence="6">
    <location>
        <begin position="367"/>
        <end position="389"/>
    </location>
</feature>
<feature type="transmembrane region" description="Helical" evidence="6">
    <location>
        <begin position="438"/>
        <end position="455"/>
    </location>
</feature>
<evidence type="ECO:0000313" key="8">
    <source>
        <dbReference type="Proteomes" id="UP000555756"/>
    </source>
</evidence>
<evidence type="ECO:0000256" key="4">
    <source>
        <dbReference type="ARBA" id="ARBA00022989"/>
    </source>
</evidence>
<feature type="transmembrane region" description="Helical" evidence="6">
    <location>
        <begin position="245"/>
        <end position="269"/>
    </location>
</feature>
<name>A0A7W4JSQ3_9PROT</name>
<dbReference type="AlphaFoldDB" id="A0A7W4JSQ3"/>
<dbReference type="Gene3D" id="1.20.1740.10">
    <property type="entry name" value="Amino acid/polyamine transporter I"/>
    <property type="match status" value="1"/>
</dbReference>
<keyword evidence="5 6" id="KW-0472">Membrane</keyword>